<keyword evidence="2" id="KW-0378">Hydrolase</keyword>
<organism evidence="5 6">
    <name type="scientific">Mariniphaga sediminis</name>
    <dbReference type="NCBI Taxonomy" id="1628158"/>
    <lineage>
        <taxon>Bacteria</taxon>
        <taxon>Pseudomonadati</taxon>
        <taxon>Bacteroidota</taxon>
        <taxon>Bacteroidia</taxon>
        <taxon>Marinilabiliales</taxon>
        <taxon>Prolixibacteraceae</taxon>
        <taxon>Mariniphaga</taxon>
    </lineage>
</organism>
<evidence type="ECO:0000313" key="5">
    <source>
        <dbReference type="EMBL" id="RIH64926.1"/>
    </source>
</evidence>
<name>A0A399D0D9_9BACT</name>
<dbReference type="SUPFAM" id="SSF88713">
    <property type="entry name" value="Glycoside hydrolase/deacetylase"/>
    <property type="match status" value="1"/>
</dbReference>
<dbReference type="GO" id="GO:0016020">
    <property type="term" value="C:membrane"/>
    <property type="evidence" value="ECO:0007669"/>
    <property type="project" value="TreeGrafter"/>
</dbReference>
<dbReference type="InterPro" id="IPR050248">
    <property type="entry name" value="Polysacc_deacetylase_ArnD"/>
</dbReference>
<keyword evidence="3" id="KW-0732">Signal</keyword>
<dbReference type="AlphaFoldDB" id="A0A399D0D9"/>
<dbReference type="PROSITE" id="PS51677">
    <property type="entry name" value="NODB"/>
    <property type="match status" value="1"/>
</dbReference>
<dbReference type="GO" id="GO:0005975">
    <property type="term" value="P:carbohydrate metabolic process"/>
    <property type="evidence" value="ECO:0007669"/>
    <property type="project" value="InterPro"/>
</dbReference>
<protein>
    <submittedName>
        <fullName evidence="5">Polysaccharide deacetylase family protein</fullName>
    </submittedName>
</protein>
<accession>A0A399D0D9</accession>
<keyword evidence="6" id="KW-1185">Reference proteome</keyword>
<evidence type="ECO:0000259" key="4">
    <source>
        <dbReference type="PROSITE" id="PS51677"/>
    </source>
</evidence>
<reference evidence="5 6" key="1">
    <citation type="journal article" date="2015" name="Int. J. Syst. Evol. Microbiol.">
        <title>Mariniphaga sediminis sp. nov., isolated from coastal sediment.</title>
        <authorList>
            <person name="Wang F.Q."/>
            <person name="Shen Q.Y."/>
            <person name="Chen G.J."/>
            <person name="Du Z.J."/>
        </authorList>
    </citation>
    <scope>NUCLEOTIDE SEQUENCE [LARGE SCALE GENOMIC DNA]</scope>
    <source>
        <strain evidence="5 6">SY21</strain>
    </source>
</reference>
<dbReference type="PANTHER" id="PTHR10587">
    <property type="entry name" value="GLYCOSYL TRANSFERASE-RELATED"/>
    <property type="match status" value="1"/>
</dbReference>
<dbReference type="OrthoDB" id="9812065at2"/>
<dbReference type="Gene3D" id="3.20.20.370">
    <property type="entry name" value="Glycoside hydrolase/deacetylase"/>
    <property type="match status" value="1"/>
</dbReference>
<dbReference type="CDD" id="cd10917">
    <property type="entry name" value="CE4_NodB_like_6s_7s"/>
    <property type="match status" value="1"/>
</dbReference>
<feature type="signal peptide" evidence="3">
    <location>
        <begin position="1"/>
        <end position="20"/>
    </location>
</feature>
<gene>
    <name evidence="5" type="ORF">D1164_12880</name>
</gene>
<evidence type="ECO:0000313" key="6">
    <source>
        <dbReference type="Proteomes" id="UP000266441"/>
    </source>
</evidence>
<dbReference type="Pfam" id="PF01522">
    <property type="entry name" value="Polysacc_deac_1"/>
    <property type="match status" value="1"/>
</dbReference>
<dbReference type="InterPro" id="IPR011330">
    <property type="entry name" value="Glyco_hydro/deAcase_b/a-brl"/>
</dbReference>
<evidence type="ECO:0000256" key="3">
    <source>
        <dbReference type="SAM" id="SignalP"/>
    </source>
</evidence>
<dbReference type="EMBL" id="QWET01000008">
    <property type="protein sequence ID" value="RIH64926.1"/>
    <property type="molecule type" value="Genomic_DNA"/>
</dbReference>
<proteinExistence type="predicted"/>
<evidence type="ECO:0000256" key="1">
    <source>
        <dbReference type="ARBA" id="ARBA00022723"/>
    </source>
</evidence>
<dbReference type="PANTHER" id="PTHR10587:SF133">
    <property type="entry name" value="CHITIN DEACETYLASE 1-RELATED"/>
    <property type="match status" value="1"/>
</dbReference>
<dbReference type="InterPro" id="IPR002509">
    <property type="entry name" value="NODB_dom"/>
</dbReference>
<feature type="chain" id="PRO_5017315373" evidence="3">
    <location>
        <begin position="21"/>
        <end position="327"/>
    </location>
</feature>
<sequence>MQTKLIFTILFLLLNSVLFAQNSVVQVNLRIATGLAIRYPFYPFENPGQACWAKEHESFADCIKPGLKHIYLGDSSANEPTGSIFYLSGMDKLERIPENRFEKDKQGAIQRINPEEKNIYLAFTAHDKAEGADHILKTLNENEVKASFFLTGDFLRDSTFQPSIRKIIAAGHYVGPHSDKHLLYCDWQKRDSLLVSRETFKKDLENNYLLLSELGVGWQDAVWFMPPYEWYNEKIVEWSEALGVYVVNFTSGVRTNADYTTPDMENYMSSDELIDALLRFEKEKGLNGAIILLHMGTEKSRTDKLYFRLKEIIEGLKDKGYAFERLP</sequence>
<dbReference type="RefSeq" id="WP_119350391.1">
    <property type="nucleotide sequence ID" value="NZ_QWET01000008.1"/>
</dbReference>
<dbReference type="GO" id="GO:0046872">
    <property type="term" value="F:metal ion binding"/>
    <property type="evidence" value="ECO:0007669"/>
    <property type="project" value="UniProtKB-KW"/>
</dbReference>
<keyword evidence="1" id="KW-0479">Metal-binding</keyword>
<evidence type="ECO:0000256" key="2">
    <source>
        <dbReference type="ARBA" id="ARBA00022801"/>
    </source>
</evidence>
<dbReference type="Proteomes" id="UP000266441">
    <property type="component" value="Unassembled WGS sequence"/>
</dbReference>
<comment type="caution">
    <text evidence="5">The sequence shown here is derived from an EMBL/GenBank/DDBJ whole genome shotgun (WGS) entry which is preliminary data.</text>
</comment>
<dbReference type="GO" id="GO:0016810">
    <property type="term" value="F:hydrolase activity, acting on carbon-nitrogen (but not peptide) bonds"/>
    <property type="evidence" value="ECO:0007669"/>
    <property type="project" value="InterPro"/>
</dbReference>
<feature type="domain" description="NodB homology" evidence="4">
    <location>
        <begin position="117"/>
        <end position="324"/>
    </location>
</feature>